<dbReference type="Pfam" id="PF14099">
    <property type="entry name" value="Polysacc_lyase"/>
    <property type="match status" value="1"/>
</dbReference>
<reference evidence="1 2" key="1">
    <citation type="submission" date="2013-04" db="EMBL/GenBank/DDBJ databases">
        <title>Hyphomonas sp. T24B3 Genome Sequencing.</title>
        <authorList>
            <person name="Lai Q."/>
            <person name="Shao Z."/>
        </authorList>
    </citation>
    <scope>NUCLEOTIDE SEQUENCE [LARGE SCALE GENOMIC DNA]</scope>
    <source>
        <strain evidence="1 2">T24B3</strain>
    </source>
</reference>
<accession>A0A328JY72</accession>
<protein>
    <recommendedName>
        <fullName evidence="3">Alginate lyase 2 domain-containing protein</fullName>
    </recommendedName>
</protein>
<dbReference type="STRING" id="1280941.HY2_15650"/>
<dbReference type="PROSITE" id="PS51257">
    <property type="entry name" value="PROKAR_LIPOPROTEIN"/>
    <property type="match status" value="1"/>
</dbReference>
<accession>A0A062TWN6</accession>
<keyword evidence="2" id="KW-1185">Reference proteome</keyword>
<organism evidence="1 2">
    <name type="scientific">Hyphomonas pacifica</name>
    <dbReference type="NCBI Taxonomy" id="1280941"/>
    <lineage>
        <taxon>Bacteria</taxon>
        <taxon>Pseudomonadati</taxon>
        <taxon>Pseudomonadota</taxon>
        <taxon>Alphaproteobacteria</taxon>
        <taxon>Hyphomonadales</taxon>
        <taxon>Hyphomonadaceae</taxon>
        <taxon>Hyphomonas</taxon>
    </lineage>
</organism>
<dbReference type="eggNOG" id="ENOG5033BXC">
    <property type="taxonomic scope" value="Bacteria"/>
</dbReference>
<dbReference type="Gene3D" id="2.60.120.200">
    <property type="match status" value="1"/>
</dbReference>
<dbReference type="AlphaFoldDB" id="A0A062TWN6"/>
<dbReference type="OrthoDB" id="118830at2"/>
<dbReference type="Proteomes" id="UP000249123">
    <property type="component" value="Unassembled WGS sequence"/>
</dbReference>
<gene>
    <name evidence="1" type="ORF">HY3_11905</name>
</gene>
<dbReference type="RefSeq" id="WP_034828043.1">
    <property type="nucleotide sequence ID" value="NZ_AWFA01000041.1"/>
</dbReference>
<dbReference type="EMBL" id="AWFB01000016">
    <property type="protein sequence ID" value="RAN33867.1"/>
    <property type="molecule type" value="Genomic_DNA"/>
</dbReference>
<evidence type="ECO:0000313" key="1">
    <source>
        <dbReference type="EMBL" id="RAN33867.1"/>
    </source>
</evidence>
<proteinExistence type="predicted"/>
<evidence type="ECO:0008006" key="3">
    <source>
        <dbReference type="Google" id="ProtNLM"/>
    </source>
</evidence>
<sequence length="270" mass="30344">MRTIYTPIACALSALSVTACEKPGPAVYDTPDSWLRECAFDYACSIADAPDGTKDTLRFEHRKEDMDGTRPTKSAELMSAWYDRVPGYKQNRQDWVGFRFYLDETEESDEGRRLMIAQTHGQPDFAKGESWRHPPVAITVEDGQFVLLIVGDNKVITPGESERSTYTNPGMTIPLAPAERGKWHNLVIHDVYNTKGEGKVEVWVDDTHTVQDNIVVGYNDKEGPYWKFGVYAISGEYAHENTVAYFDDVKLMIGQGSFEDVAPEGMSKPN</sequence>
<comment type="caution">
    <text evidence="1">The sequence shown here is derived from an EMBL/GenBank/DDBJ whole genome shotgun (WGS) entry which is preliminary data.</text>
</comment>
<name>A0A062TWN6_9PROT</name>
<dbReference type="InterPro" id="IPR025975">
    <property type="entry name" value="Polysacc_lyase"/>
</dbReference>
<evidence type="ECO:0000313" key="2">
    <source>
        <dbReference type="Proteomes" id="UP000249123"/>
    </source>
</evidence>